<dbReference type="InterPro" id="IPR009465">
    <property type="entry name" value="Spondin_N"/>
</dbReference>
<evidence type="ECO:0000259" key="17">
    <source>
        <dbReference type="PROSITE" id="PS51020"/>
    </source>
</evidence>
<evidence type="ECO:0000256" key="3">
    <source>
        <dbReference type="ARBA" id="ARBA00022525"/>
    </source>
</evidence>
<dbReference type="Pfam" id="PF06468">
    <property type="entry name" value="Spond_N"/>
    <property type="match status" value="1"/>
</dbReference>
<dbReference type="InterPro" id="IPR051418">
    <property type="entry name" value="Spondin/Thrombospondin_T1"/>
</dbReference>
<dbReference type="Pfam" id="PF00090">
    <property type="entry name" value="TSP_1"/>
    <property type="match status" value="3"/>
</dbReference>
<dbReference type="GO" id="GO:0004867">
    <property type="term" value="F:serine-type endopeptidase inhibitor activity"/>
    <property type="evidence" value="ECO:0007669"/>
    <property type="project" value="UniProtKB-KW"/>
</dbReference>
<keyword evidence="12" id="KW-0325">Glycoprotein</keyword>
<evidence type="ECO:0000256" key="4">
    <source>
        <dbReference type="ARBA" id="ARBA00022530"/>
    </source>
</evidence>
<dbReference type="Pfam" id="PF02014">
    <property type="entry name" value="Reeler"/>
    <property type="match status" value="1"/>
</dbReference>
<keyword evidence="8" id="KW-0677">Repeat</keyword>
<comment type="subcellular location">
    <subcellularLocation>
        <location evidence="1">Secreted</location>
        <location evidence="1">Extracellular space</location>
        <location evidence="1">Extracellular matrix</location>
    </subcellularLocation>
</comment>
<dbReference type="CDD" id="cd00109">
    <property type="entry name" value="Kunitz-type"/>
    <property type="match status" value="1"/>
</dbReference>
<sequence length="809" mass="92674">MRENVKFKFVVALKLLLIQLSSITKIVYQNDIGLRCDMIPEGVTSPKSSEDIGRYKIEISGNPESYVPEEQYTVFLRASKGLESQNRFTHFLISVLNENPEKNIDSSETSIGSLQLYGDALTKFSGTCQNAVVEADHLPKAEIQFLWVAPPKGSGCIKFKATVVESVEIWFSEDGDLTKLLCEEAPDTEDTQPKILKHCCTCDEAKYEVTFEGLWSRNTHPKDFPSNGRITRFSDIIGASHTVNYSFWNYGDFASEGLQQLAEFGNTRLLESELKDKSEHIRTIIKARGVSFPNITGKTFAVFRVDNKHHLMSIVSMIDPSPDWIVGVSGLELCLRNCSWIESKVLNLYPWDVGTDDGITYLSVNQPAPVRQPIRRLKYDFPDDTRSPFYDPTGMPMKPLARLKLSRQRLYEKSCDFQPNEDADDKNLNCETTDWSDWSSCSVTCGRGVKYKQRKYKLDESKYVCHKKLTERATCEATQKYCSQTRRREEEEEDPMCELGPWSPWSSCSVTCGKGTKTRDRKFKNRYAAKKCAHGRTRPFILQQNLECWIDTKCEDYDDLEEFHDCPERPWTDWSPCSATCDKGFKERYKLSLKYTGYKAIYGKKIDDEDEDPCERRIRETVECYERPCIKVKKLLTVGVCGLPKDVGACKSHVDRWHFDPTKGQCEIFSYSGCEGNQNNFNTLEQCQTLCTKYQQELNANSSRRKDIDGSISGILSYNIQNDATTAHISFKEEKNVIPRIGYKTVDCQMSKWSDWTNCISIDDDCGPGYKMKYRHVQVEAENGGLPCPKRTVKRKKCMVKCVFKKSNF</sequence>
<dbReference type="NCBIfam" id="NF038123">
    <property type="entry name" value="NF038123_dom"/>
    <property type="match status" value="1"/>
</dbReference>
<dbReference type="InterPro" id="IPR002223">
    <property type="entry name" value="Kunitz_BPTI"/>
</dbReference>
<evidence type="ECO:0000313" key="19">
    <source>
        <dbReference type="Proteomes" id="UP001566132"/>
    </source>
</evidence>
<dbReference type="InterPro" id="IPR036383">
    <property type="entry name" value="TSP1_rpt_sf"/>
</dbReference>
<evidence type="ECO:0000256" key="9">
    <source>
        <dbReference type="ARBA" id="ARBA00022889"/>
    </source>
</evidence>
<protein>
    <recommendedName>
        <fullName evidence="2">Spondin-1</fullName>
    </recommendedName>
    <alternativeName>
        <fullName evidence="13">F-spondin</fullName>
    </alternativeName>
</protein>
<dbReference type="GO" id="GO:0007155">
    <property type="term" value="P:cell adhesion"/>
    <property type="evidence" value="ECO:0007669"/>
    <property type="project" value="UniProtKB-KW"/>
</dbReference>
<dbReference type="Gene3D" id="2.20.100.10">
    <property type="entry name" value="Thrombospondin type-1 (TSP1) repeat"/>
    <property type="match status" value="4"/>
</dbReference>
<keyword evidence="19" id="KW-1185">Reference proteome</keyword>
<accession>A0ABD1EX31</accession>
<evidence type="ECO:0000256" key="5">
    <source>
        <dbReference type="ARBA" id="ARBA00022690"/>
    </source>
</evidence>
<dbReference type="PROSITE" id="PS50092">
    <property type="entry name" value="TSP1"/>
    <property type="match status" value="3"/>
</dbReference>
<dbReference type="InterPro" id="IPR020901">
    <property type="entry name" value="Prtase_inh_Kunz-CS"/>
</dbReference>
<dbReference type="SMART" id="SM00209">
    <property type="entry name" value="TSP1"/>
    <property type="match status" value="4"/>
</dbReference>
<dbReference type="CDD" id="cd08544">
    <property type="entry name" value="Reeler"/>
    <property type="match status" value="1"/>
</dbReference>
<keyword evidence="4" id="KW-0272">Extracellular matrix</keyword>
<dbReference type="PROSITE" id="PS51019">
    <property type="entry name" value="REELIN"/>
    <property type="match status" value="1"/>
</dbReference>
<feature type="domain" description="BPTI/Kunitz inhibitor" evidence="15">
    <location>
        <begin position="641"/>
        <end position="691"/>
    </location>
</feature>
<feature type="signal peptide" evidence="14">
    <location>
        <begin position="1"/>
        <end position="23"/>
    </location>
</feature>
<keyword evidence="7 14" id="KW-0732">Signal</keyword>
<dbReference type="SMART" id="SM00131">
    <property type="entry name" value="KU"/>
    <property type="match status" value="1"/>
</dbReference>
<keyword evidence="3" id="KW-0964">Secreted</keyword>
<evidence type="ECO:0000256" key="14">
    <source>
        <dbReference type="SAM" id="SignalP"/>
    </source>
</evidence>
<keyword evidence="6" id="KW-0479">Metal-binding</keyword>
<dbReference type="PANTHER" id="PTHR11311">
    <property type="entry name" value="SPONDIN"/>
    <property type="match status" value="1"/>
</dbReference>
<evidence type="ECO:0000256" key="8">
    <source>
        <dbReference type="ARBA" id="ARBA00022737"/>
    </source>
</evidence>
<feature type="domain" description="Spondin" evidence="17">
    <location>
        <begin position="195"/>
        <end position="385"/>
    </location>
</feature>
<dbReference type="InterPro" id="IPR036880">
    <property type="entry name" value="Kunitz_BPTI_sf"/>
</dbReference>
<evidence type="ECO:0000256" key="11">
    <source>
        <dbReference type="ARBA" id="ARBA00023157"/>
    </source>
</evidence>
<evidence type="ECO:0000256" key="7">
    <source>
        <dbReference type="ARBA" id="ARBA00022729"/>
    </source>
</evidence>
<organism evidence="18 19">
    <name type="scientific">Hypothenemus hampei</name>
    <name type="common">Coffee berry borer</name>
    <dbReference type="NCBI Taxonomy" id="57062"/>
    <lineage>
        <taxon>Eukaryota</taxon>
        <taxon>Metazoa</taxon>
        <taxon>Ecdysozoa</taxon>
        <taxon>Arthropoda</taxon>
        <taxon>Hexapoda</taxon>
        <taxon>Insecta</taxon>
        <taxon>Pterygota</taxon>
        <taxon>Neoptera</taxon>
        <taxon>Endopterygota</taxon>
        <taxon>Coleoptera</taxon>
        <taxon>Polyphaga</taxon>
        <taxon>Cucujiformia</taxon>
        <taxon>Curculionidae</taxon>
        <taxon>Scolytinae</taxon>
        <taxon>Hypothenemus</taxon>
    </lineage>
</organism>
<dbReference type="Gene3D" id="2.60.40.2130">
    <property type="entry name" value="F-spondin domain"/>
    <property type="match status" value="1"/>
</dbReference>
<feature type="domain" description="Reelin" evidence="16">
    <location>
        <begin position="21"/>
        <end position="194"/>
    </location>
</feature>
<dbReference type="InterPro" id="IPR042307">
    <property type="entry name" value="Reeler_sf"/>
</dbReference>
<dbReference type="Gene3D" id="4.10.410.10">
    <property type="entry name" value="Pancreatic trypsin inhibitor Kunitz domain"/>
    <property type="match status" value="1"/>
</dbReference>
<evidence type="ECO:0000256" key="12">
    <source>
        <dbReference type="ARBA" id="ARBA00023180"/>
    </source>
</evidence>
<evidence type="ECO:0000256" key="10">
    <source>
        <dbReference type="ARBA" id="ARBA00022900"/>
    </source>
</evidence>
<keyword evidence="9" id="KW-0130">Cell adhesion</keyword>
<dbReference type="PROSITE" id="PS00280">
    <property type="entry name" value="BPTI_KUNITZ_1"/>
    <property type="match status" value="1"/>
</dbReference>
<feature type="chain" id="PRO_5044823657" description="Spondin-1" evidence="14">
    <location>
        <begin position="24"/>
        <end position="809"/>
    </location>
</feature>
<dbReference type="InterPro" id="IPR002861">
    <property type="entry name" value="Reeler_dom"/>
</dbReference>
<proteinExistence type="predicted"/>
<dbReference type="AlphaFoldDB" id="A0ABD1EX31"/>
<dbReference type="PROSITE" id="PS51020">
    <property type="entry name" value="SPONDIN"/>
    <property type="match status" value="1"/>
</dbReference>
<dbReference type="PROSITE" id="PS50279">
    <property type="entry name" value="BPTI_KUNITZ_2"/>
    <property type="match status" value="1"/>
</dbReference>
<evidence type="ECO:0000259" key="15">
    <source>
        <dbReference type="PROSITE" id="PS50279"/>
    </source>
</evidence>
<dbReference type="Pfam" id="PF19028">
    <property type="entry name" value="TSP1_spondin"/>
    <property type="match status" value="1"/>
</dbReference>
<evidence type="ECO:0000256" key="2">
    <source>
        <dbReference type="ARBA" id="ARBA00019594"/>
    </source>
</evidence>
<dbReference type="SUPFAM" id="SSF82895">
    <property type="entry name" value="TSP-1 type 1 repeat"/>
    <property type="match status" value="4"/>
</dbReference>
<dbReference type="FunFam" id="4.10.410.10:FF:000020">
    <property type="entry name" value="Collagen, type VI, alpha 3"/>
    <property type="match status" value="1"/>
</dbReference>
<dbReference type="PANTHER" id="PTHR11311:SF16">
    <property type="entry name" value="SPONDIN-1"/>
    <property type="match status" value="1"/>
</dbReference>
<dbReference type="Gene3D" id="2.60.40.4060">
    <property type="entry name" value="Reeler domain"/>
    <property type="match status" value="1"/>
</dbReference>
<gene>
    <name evidence="18" type="ORF">ABEB36_005116</name>
</gene>
<dbReference type="InterPro" id="IPR038678">
    <property type="entry name" value="Spondin_N_sf"/>
</dbReference>
<dbReference type="GO" id="GO:0046872">
    <property type="term" value="F:metal ion binding"/>
    <property type="evidence" value="ECO:0007669"/>
    <property type="project" value="UniProtKB-KW"/>
</dbReference>
<evidence type="ECO:0000256" key="1">
    <source>
        <dbReference type="ARBA" id="ARBA00004498"/>
    </source>
</evidence>
<comment type="caution">
    <text evidence="18">The sequence shown here is derived from an EMBL/GenBank/DDBJ whole genome shotgun (WGS) entry which is preliminary data.</text>
</comment>
<dbReference type="InterPro" id="IPR044004">
    <property type="entry name" value="TSP1_spondin_dom"/>
</dbReference>
<reference evidence="18 19" key="1">
    <citation type="submission" date="2024-05" db="EMBL/GenBank/DDBJ databases">
        <title>Genetic variation in Jamaican populations of the coffee berry borer (Hypothenemus hampei).</title>
        <authorList>
            <person name="Errbii M."/>
            <person name="Myrie A."/>
        </authorList>
    </citation>
    <scope>NUCLEOTIDE SEQUENCE [LARGE SCALE GENOMIC DNA]</scope>
    <source>
        <strain evidence="18">JA-Hopewell-2020-01-JO</strain>
        <tissue evidence="18">Whole body</tissue>
    </source>
</reference>
<keyword evidence="11" id="KW-1015">Disulfide bond</keyword>
<name>A0ABD1EX31_HYPHA</name>
<dbReference type="Pfam" id="PF00014">
    <property type="entry name" value="Kunitz_BPTI"/>
    <property type="match status" value="1"/>
</dbReference>
<keyword evidence="10" id="KW-0722">Serine protease inhibitor</keyword>
<evidence type="ECO:0000256" key="6">
    <source>
        <dbReference type="ARBA" id="ARBA00022723"/>
    </source>
</evidence>
<evidence type="ECO:0000259" key="16">
    <source>
        <dbReference type="PROSITE" id="PS51019"/>
    </source>
</evidence>
<evidence type="ECO:0000313" key="18">
    <source>
        <dbReference type="EMBL" id="KAL1505586.1"/>
    </source>
</evidence>
<dbReference type="InterPro" id="IPR000884">
    <property type="entry name" value="TSP1_rpt"/>
</dbReference>
<dbReference type="PRINTS" id="PR00759">
    <property type="entry name" value="BASICPTASE"/>
</dbReference>
<dbReference type="EMBL" id="JBDJPC010000004">
    <property type="protein sequence ID" value="KAL1505586.1"/>
    <property type="molecule type" value="Genomic_DNA"/>
</dbReference>
<dbReference type="FunFam" id="2.60.40.2130:FF:000002">
    <property type="entry name" value="Putative Spondin-1"/>
    <property type="match status" value="1"/>
</dbReference>
<keyword evidence="5" id="KW-0646">Protease inhibitor</keyword>
<dbReference type="SUPFAM" id="SSF57362">
    <property type="entry name" value="BPTI-like"/>
    <property type="match status" value="1"/>
</dbReference>
<evidence type="ECO:0000256" key="13">
    <source>
        <dbReference type="ARBA" id="ARBA00030964"/>
    </source>
</evidence>
<dbReference type="Proteomes" id="UP001566132">
    <property type="component" value="Unassembled WGS sequence"/>
</dbReference>